<proteinExistence type="predicted"/>
<protein>
    <submittedName>
        <fullName evidence="1">Uncharacterized protein</fullName>
    </submittedName>
</protein>
<dbReference type="OrthoDB" id="6399365at2"/>
<dbReference type="Proteomes" id="UP000000442">
    <property type="component" value="Chromosome"/>
</dbReference>
<evidence type="ECO:0000313" key="2">
    <source>
        <dbReference type="Proteomes" id="UP000000442"/>
    </source>
</evidence>
<dbReference type="eggNOG" id="ENOG5033F68">
    <property type="taxonomic scope" value="Bacteria"/>
</dbReference>
<evidence type="ECO:0000313" key="1">
    <source>
        <dbReference type="EMBL" id="ACN17378.1"/>
    </source>
</evidence>
<dbReference type="STRING" id="177437.HRM2_43220"/>
<dbReference type="AlphaFoldDB" id="C0QDV7"/>
<dbReference type="EMBL" id="CP001087">
    <property type="protein sequence ID" value="ACN17378.1"/>
    <property type="molecule type" value="Genomic_DNA"/>
</dbReference>
<sequence length="309" mass="35189">MENMKEGLPNGEWIEKEAAKGPELEFVQDEQAIANIAEVNKKNEAEMLDVTSALKIKASALEDENKTESEFATTLAVSAEDELASKAEMDEVEIIQQVLLDESIDSLTVTGNGPGRYYDHNPYRGWGKYYWHNEGGTTTGSANYSLSARKMYPYAHARGDGSGISDDNDVTTWTKLYFAFWPRYNGHVRAYVPYYTRGWYQIRSNDKWYNSKEAVIDLDFHVQLYQNFWGGYVKDDVYRIKDDNINRNGRIDYNRSIYSGSIAIGVNKWVIAEVAARARVETEGSGTLATLNFSSSDYIYVPYVRFDFS</sequence>
<reference evidence="1 2" key="1">
    <citation type="journal article" date="2009" name="Environ. Microbiol.">
        <title>Genome sequence of Desulfobacterium autotrophicum HRM2, a marine sulfate reducer oxidizing organic carbon completely to carbon dioxide.</title>
        <authorList>
            <person name="Strittmatter A.W."/>
            <person name="Liesegang H."/>
            <person name="Rabus R."/>
            <person name="Decker I."/>
            <person name="Amann J."/>
            <person name="Andres S."/>
            <person name="Henne A."/>
            <person name="Fricke W.F."/>
            <person name="Martinez-Arias R."/>
            <person name="Bartels D."/>
            <person name="Goesmann A."/>
            <person name="Krause L."/>
            <person name="Puehler A."/>
            <person name="Klenk H.P."/>
            <person name="Richter M."/>
            <person name="Schuler M."/>
            <person name="Gloeckner F.O."/>
            <person name="Meyerdierks A."/>
            <person name="Gottschalk G."/>
            <person name="Amann R."/>
        </authorList>
    </citation>
    <scope>NUCLEOTIDE SEQUENCE [LARGE SCALE GENOMIC DNA]</scope>
    <source>
        <strain evidence="2">ATCC 43914 / DSM 3382 / HRM2</strain>
    </source>
</reference>
<gene>
    <name evidence="1" type="ordered locus">HRM2_43220</name>
</gene>
<dbReference type="KEGG" id="dat:HRM2_43220"/>
<accession>C0QDV7</accession>
<dbReference type="RefSeq" id="WP_015906110.1">
    <property type="nucleotide sequence ID" value="NC_012108.1"/>
</dbReference>
<dbReference type="HOGENOM" id="CLU_899333_0_0_7"/>
<name>C0QDV7_DESAH</name>
<organism evidence="1 2">
    <name type="scientific">Desulforapulum autotrophicum (strain ATCC 43914 / DSM 3382 / VKM B-1955 / HRM2)</name>
    <name type="common">Desulfobacterium autotrophicum</name>
    <dbReference type="NCBI Taxonomy" id="177437"/>
    <lineage>
        <taxon>Bacteria</taxon>
        <taxon>Pseudomonadati</taxon>
        <taxon>Thermodesulfobacteriota</taxon>
        <taxon>Desulfobacteria</taxon>
        <taxon>Desulfobacterales</taxon>
        <taxon>Desulfobacteraceae</taxon>
        <taxon>Desulforapulum</taxon>
    </lineage>
</organism>
<keyword evidence="2" id="KW-1185">Reference proteome</keyword>